<reference evidence="1 2" key="1">
    <citation type="submission" date="2018-06" db="EMBL/GenBank/DDBJ databases">
        <title>Genomic Encyclopedia of Type Strains, Phase IV (KMG-IV): sequencing the most valuable type-strain genomes for metagenomic binning, comparative biology and taxonomic classification.</title>
        <authorList>
            <person name="Goeker M."/>
        </authorList>
    </citation>
    <scope>NUCLEOTIDE SEQUENCE [LARGE SCALE GENOMIC DNA]</scope>
    <source>
        <strain evidence="1 2">DSM 24875</strain>
    </source>
</reference>
<accession>A0A366EY86</accession>
<organism evidence="1 2">
    <name type="scientific">Roseiarcus fermentans</name>
    <dbReference type="NCBI Taxonomy" id="1473586"/>
    <lineage>
        <taxon>Bacteria</taxon>
        <taxon>Pseudomonadati</taxon>
        <taxon>Pseudomonadota</taxon>
        <taxon>Alphaproteobacteria</taxon>
        <taxon>Hyphomicrobiales</taxon>
        <taxon>Roseiarcaceae</taxon>
        <taxon>Roseiarcus</taxon>
    </lineage>
</organism>
<comment type="caution">
    <text evidence="1">The sequence shown here is derived from an EMBL/GenBank/DDBJ whole genome shotgun (WGS) entry which is preliminary data.</text>
</comment>
<dbReference type="OrthoDB" id="9800206at2"/>
<gene>
    <name evidence="1" type="ORF">DFR50_13145</name>
</gene>
<evidence type="ECO:0000313" key="2">
    <source>
        <dbReference type="Proteomes" id="UP000253529"/>
    </source>
</evidence>
<name>A0A366EY86_9HYPH</name>
<proteinExistence type="predicted"/>
<sequence length="327" mass="33676">MHAIGRALALLWVLFALPGFVSGARAEPLATEGQATLALSAALNGESAPLTGGVRWRVYSAKAEDDGSHALIVESNLAEPTLTLPPGDYVVHAAIGLASASKRLTLGAEVRTERLPIAAGGLRIGGVLGGAPIDPSKLSLSIYVPVGRNPQGKLVYNKARAGDVVGLPEGSYHIVSTYLDTVGGRFLAAASSQSAGKSSTPAQTAVIPTNSIVNADIKVASGKLTDVTLRHRCATLTLKLVNKAGGEALANTTFTVLTPGGDVIRELMGAFPSLVLAEGEYAVIARHDGKTYQSTFRVDTGMDRDVEVVAQEAGQDASKDAGGQEGD</sequence>
<dbReference type="AlphaFoldDB" id="A0A366EY86"/>
<dbReference type="EMBL" id="QNRK01000031">
    <property type="protein sequence ID" value="RBP06425.1"/>
    <property type="molecule type" value="Genomic_DNA"/>
</dbReference>
<protein>
    <submittedName>
        <fullName evidence="1">Uncharacterized protein</fullName>
    </submittedName>
</protein>
<dbReference type="RefSeq" id="WP_113891622.1">
    <property type="nucleotide sequence ID" value="NZ_QNRK01000031.1"/>
</dbReference>
<dbReference type="Proteomes" id="UP000253529">
    <property type="component" value="Unassembled WGS sequence"/>
</dbReference>
<keyword evidence="2" id="KW-1185">Reference proteome</keyword>
<evidence type="ECO:0000313" key="1">
    <source>
        <dbReference type="EMBL" id="RBP06425.1"/>
    </source>
</evidence>